<dbReference type="FunFam" id="1.10.357.20:FF:000001">
    <property type="entry name" value="Solute carrier family 41 member 2"/>
    <property type="match status" value="1"/>
</dbReference>
<dbReference type="InterPro" id="IPR003958">
    <property type="entry name" value="CBFA_NFYB_domain"/>
</dbReference>
<organism evidence="29 30">
    <name type="scientific">Labeo rohita</name>
    <name type="common">Indian major carp</name>
    <name type="synonym">Cyprinus rohita</name>
    <dbReference type="NCBI Taxonomy" id="84645"/>
    <lineage>
        <taxon>Eukaryota</taxon>
        <taxon>Metazoa</taxon>
        <taxon>Chordata</taxon>
        <taxon>Craniata</taxon>
        <taxon>Vertebrata</taxon>
        <taxon>Euteleostomi</taxon>
        <taxon>Actinopterygii</taxon>
        <taxon>Neopterygii</taxon>
        <taxon>Teleostei</taxon>
        <taxon>Ostariophysi</taxon>
        <taxon>Cypriniformes</taxon>
        <taxon>Cyprinidae</taxon>
        <taxon>Labeoninae</taxon>
        <taxon>Labeonini</taxon>
        <taxon>Labeo</taxon>
    </lineage>
</organism>
<feature type="compositionally biased region" description="Low complexity" evidence="26">
    <location>
        <begin position="1533"/>
        <end position="1543"/>
    </location>
</feature>
<comment type="caution">
    <text evidence="29">The sequence shown here is derived from an EMBL/GenBank/DDBJ whole genome shotgun (WGS) entry which is preliminary data.</text>
</comment>
<feature type="region of interest" description="Disordered" evidence="26">
    <location>
        <begin position="1713"/>
        <end position="1810"/>
    </location>
</feature>
<dbReference type="GO" id="GO:0046982">
    <property type="term" value="F:protein heterodimerization activity"/>
    <property type="evidence" value="ECO:0007669"/>
    <property type="project" value="InterPro"/>
</dbReference>
<comment type="function">
    <text evidence="18">Component of the sequence-specific heterotrimeric transcription factor (NF-Y) which specifically recognizes a 5'-CCAAT-3' box motif found in the promoters of its target genes. NF-Y can function as both an activator and a repressor, depending on its interacting cofactors.</text>
</comment>
<keyword evidence="15" id="KW-0010">Activator</keyword>
<feature type="compositionally biased region" description="Polar residues" evidence="26">
    <location>
        <begin position="2033"/>
        <end position="2043"/>
    </location>
</feature>
<dbReference type="EMBL" id="QBIY01012686">
    <property type="protein sequence ID" value="RXN19077.1"/>
    <property type="molecule type" value="Genomic_DNA"/>
</dbReference>
<evidence type="ECO:0000256" key="1">
    <source>
        <dbReference type="ARBA" id="ARBA00004123"/>
    </source>
</evidence>
<feature type="domain" description="SLC41A/MgtE integral membrane" evidence="28">
    <location>
        <begin position="124"/>
        <end position="258"/>
    </location>
</feature>
<keyword evidence="14 25" id="KW-0472">Membrane</keyword>
<comment type="similarity">
    <text evidence="3">Belongs to the NFYB/HAP3 subunit family.</text>
</comment>
<accession>A0A498MQ04</accession>
<dbReference type="GO" id="GO:0005667">
    <property type="term" value="C:transcription regulator complex"/>
    <property type="evidence" value="ECO:0007669"/>
    <property type="project" value="UniProtKB-ARBA"/>
</dbReference>
<evidence type="ECO:0000313" key="30">
    <source>
        <dbReference type="Proteomes" id="UP000290572"/>
    </source>
</evidence>
<dbReference type="PROSITE" id="PS00685">
    <property type="entry name" value="NFYB_HAP3"/>
    <property type="match status" value="1"/>
</dbReference>
<feature type="domain" description="Transcription factor CBF/NF-Y/archaeal histone" evidence="27">
    <location>
        <begin position="419"/>
        <end position="483"/>
    </location>
</feature>
<evidence type="ECO:0000256" key="17">
    <source>
        <dbReference type="ARBA" id="ARBA00023242"/>
    </source>
</evidence>
<evidence type="ECO:0000256" key="4">
    <source>
        <dbReference type="ARBA" id="ARBA00009749"/>
    </source>
</evidence>
<sequence length="2113" mass="233518">MGSVTEEKEKECQLTSAHLLSGENGHQFISETRRPDRTSSFSSKEFSESDPLLPNEFYGTALASGSTSQNHGQEMPMESVRAMVLQILFPFLLAGFGTVLAGMLLDVVQHWDVFRNVTEIFILVPPLLGLKGNLEMTLASRLSTAVNVGRINSSREQWNLIIGNLALKQVQATVLGFLAALVASALGWILEEEVFMNHVALLCCCSVVTAFTASLLQGIVMVGVIVGSKKVGVNPDNIATPIAASLGDIITLGLLATISQGFFYSMEPYPYITYLVCAFFLCLTPVWVILSFRHPESQKLLLSSWEPIITAMVISSLGGLILDHAITDPKLEGVVLYSPVINGPNGRSAQVLLTMAIPGHLIFIYSIYLIQGSPDPPTAVFIFFYLVAAFTQADEGDEGLNDHEDGNGSKDNLREQDIYLPIANVARIMKNAIPQTGKIAKDAKECVQECVSEFISFITSEASERCHQEKRKTINGEDILFAMSTLGFDMYVEPLKLYLQKFREAMKGEKGISTVTVTEGMGEELTDESFTNPLPAGIITADGQQQNVMVYTTSYQQNLQQNNAAQRAVAVVTPLSPIGIAPVNVSDSSANVKMNETSVQETVYHQPNIPHSLVNQTGETNDPTRENQRQSAEPRLNNGLCNQVGARSPVLADKSTSQSCHTSSPQLESVVAEQTKSVPTQMQNEPAEKTNQNCTITDKKTLDSIPFIEWSLDRLAALIVVVQHMEDGNQNKTDPGRDILRLYWNGDRSKFSEAVDSGIYQSIMEEVYVYSPMNEPVILRQMHHDARSKVFDDFHVLNHNEEPPKMTYKSSWLNLNENVDDIDKECGYSWFYRSSQNVPEQEAPSKLQETIEKPSLIRYKQLPSEVENVVPANKPTPNNESLCENVPVSFNGQSPSVPDINCSPKHDYQVAGLTNSQPIITNSLEATVVKGLDKQDVPNGTASSANQFGAKSVVSAKSTSQSDYTNSPKPIHVVAEEQEIVLSSQMQVGSSEKMLGNDCVILDKNVRCETFPKPGQELPVHVNEMETNKMDASAAKMNVLPHESARPCFANEIKERNGVAFPDKHKASLLNTPPVLDKISTEEQIRRQMLEGKAKNSASMVLASLSARYKSSVAEHNQITDKVRQDKQISFENRSREQSPVALNAQSPPVIDNLSPLLTEEQTNCQPNTVNPLKGMTNLVKTLEKRNASLRMYQKCIEKRVGLKKRKQSSTTSKMDSFGNRVGASSPILIDDSSSQSDCTIDTPTLSPDPQPCLSVQTNEQKIKMDGSSSVKLDVLTQELAKQCFAEDEDIAATPKTPTLRLDDPFCNRANDKSDNANPPKLYPVVTGPSQTQNEFDEEMPEIDCVLPNETLRCETNPKPSQERPVNMNEEEDVEMDASAFIKINVLTQEVAKQCFAGQLVQTSGSVSPVDHANPPMLHPVLAELSRVQPDEEMPEIDYVLSDKRCETDPKPGQELTVEMNEGEIVKLDTSACMKINVLPHDLAKQCFGVQMMEDEDTFAPPENSPKSTNVRINTGRLEETDGAKSPMLTAGSASKSSCASPPKLNPVIEEPSQMQNKFNEVMPEIDCMLKYEIIKSETDPKASQELPVIKSEEVTEKIGSLDSIKINILPHGMAELWFAGESENKDFQKDLAVRVSTDDQVKAQVMELKSEKEPLLEDVKPKERIGDGLLESYCCLAKWFQSLEFGKNSLCTCQIKAELKEKEIKIEAHSTSLEVRPTTDNPGECEQVETEDAALERTDDSEVTDDSEDENPLLYDPTADRTKIIKDTSSSEEVSKVETETSEQEINEPPTKCATNETPMNEMEQDNPDPDLKTSINEIEQDTPATVLKTNTVCLALFGSSSGKRNKLKLSKRTKEKLSCEEPPKTLQVTISSYQKIQDKSKSVKRKSVEADNDDDMDRKERIQGASLQNLARRKTLPLDPVSALDKNGLSSTSVRKPLNPSGNVKSDVRLSEGNKRKRPHKQITQQISMNKFIIRGKTVPAKLLHSPENSKYELGNPSLMPLDEDSALEFKVLPESFNFEDGAELNCAQADKSQSAKNGMSDQGEEAKRMKTSPVPTQGVWSFSPLRKKHTQPIQAADVSGSCSLFQEFKRKYQKKKDTGSKQSLNSSEKA</sequence>
<dbReference type="InterPro" id="IPR009072">
    <property type="entry name" value="Histone-fold"/>
</dbReference>
<feature type="transmembrane region" description="Helical" evidence="25">
    <location>
        <begin position="271"/>
        <end position="290"/>
    </location>
</feature>
<keyword evidence="9 25" id="KW-0460">Magnesium</keyword>
<feature type="region of interest" description="Disordered" evidence="26">
    <location>
        <begin position="1"/>
        <end position="52"/>
    </location>
</feature>
<feature type="compositionally biased region" description="Basic and acidic residues" evidence="26">
    <location>
        <begin position="1118"/>
        <end position="1137"/>
    </location>
</feature>
<feature type="compositionally biased region" description="Polar residues" evidence="26">
    <location>
        <begin position="1232"/>
        <end position="1251"/>
    </location>
</feature>
<evidence type="ECO:0000256" key="7">
    <source>
        <dbReference type="ARBA" id="ARBA00022692"/>
    </source>
</evidence>
<proteinExistence type="inferred from homology"/>
<keyword evidence="13" id="KW-0238">DNA-binding</keyword>
<feature type="transmembrane region" description="Helical" evidence="25">
    <location>
        <begin position="351"/>
        <end position="370"/>
    </location>
</feature>
<dbReference type="GO" id="GO:0006355">
    <property type="term" value="P:regulation of DNA-templated transcription"/>
    <property type="evidence" value="ECO:0007669"/>
    <property type="project" value="InterPro"/>
</dbReference>
<feature type="compositionally biased region" description="Polar residues" evidence="26">
    <location>
        <begin position="1930"/>
        <end position="1946"/>
    </location>
</feature>
<evidence type="ECO:0000256" key="15">
    <source>
        <dbReference type="ARBA" id="ARBA00023159"/>
    </source>
</evidence>
<feature type="compositionally biased region" description="Basic and acidic residues" evidence="26">
    <location>
        <begin position="1"/>
        <end position="12"/>
    </location>
</feature>
<feature type="region of interest" description="Disordered" evidence="26">
    <location>
        <begin position="2031"/>
        <end position="2079"/>
    </location>
</feature>
<feature type="region of interest" description="Disordered" evidence="26">
    <location>
        <begin position="1873"/>
        <end position="1963"/>
    </location>
</feature>
<dbReference type="PANTHER" id="PTHR16228:SF25">
    <property type="entry name" value="SOLUTE CARRIER FAMILY 41 MEMBER 2"/>
    <property type="match status" value="1"/>
</dbReference>
<comment type="catalytic activity">
    <reaction evidence="22">
        <text>Co(2+)(in) = Co(2+)(out)</text>
        <dbReference type="Rhea" id="RHEA:28578"/>
        <dbReference type="ChEBI" id="CHEBI:48828"/>
    </reaction>
</comment>
<comment type="catalytic activity">
    <reaction evidence="21">
        <text>Fe(2+)(in) = Fe(2+)(out)</text>
        <dbReference type="Rhea" id="RHEA:28486"/>
        <dbReference type="ChEBI" id="CHEBI:29033"/>
    </reaction>
</comment>
<dbReference type="SUPFAM" id="SSF47113">
    <property type="entry name" value="Histone-fold"/>
    <property type="match status" value="1"/>
</dbReference>
<evidence type="ECO:0000256" key="21">
    <source>
        <dbReference type="ARBA" id="ARBA00036243"/>
    </source>
</evidence>
<dbReference type="InterPro" id="IPR036739">
    <property type="entry name" value="SLC41_membr_dom_sf"/>
</dbReference>
<dbReference type="Proteomes" id="UP000290572">
    <property type="component" value="Unassembled WGS sequence"/>
</dbReference>
<evidence type="ECO:0000256" key="10">
    <source>
        <dbReference type="ARBA" id="ARBA00022989"/>
    </source>
</evidence>
<dbReference type="CDD" id="cd22907">
    <property type="entry name" value="HFD_NFYB"/>
    <property type="match status" value="1"/>
</dbReference>
<feature type="transmembrane region" description="Helical" evidence="25">
    <location>
        <begin position="170"/>
        <end position="190"/>
    </location>
</feature>
<feature type="transmembrane region" description="Helical" evidence="25">
    <location>
        <begin position="83"/>
        <end position="105"/>
    </location>
</feature>
<evidence type="ECO:0000256" key="19">
    <source>
        <dbReference type="ARBA" id="ARBA00034269"/>
    </source>
</evidence>
<keyword evidence="7 25" id="KW-0812">Transmembrane</keyword>
<evidence type="ECO:0000256" key="16">
    <source>
        <dbReference type="ARBA" id="ARBA00023163"/>
    </source>
</evidence>
<dbReference type="GO" id="GO:0005654">
    <property type="term" value="C:nucleoplasm"/>
    <property type="evidence" value="ECO:0007669"/>
    <property type="project" value="UniProtKB-ARBA"/>
</dbReference>
<keyword evidence="17" id="KW-0539">Nucleus</keyword>
<evidence type="ECO:0000256" key="6">
    <source>
        <dbReference type="ARBA" id="ARBA00022475"/>
    </source>
</evidence>
<evidence type="ECO:0000256" key="25">
    <source>
        <dbReference type="RuleBase" id="RU369007"/>
    </source>
</evidence>
<dbReference type="Pfam" id="PF01769">
    <property type="entry name" value="MgtE"/>
    <property type="match status" value="1"/>
</dbReference>
<dbReference type="FunFam" id="1.10.20.10:FF:000027">
    <property type="entry name" value="Nuclear transcription factor Y subunit beta"/>
    <property type="match status" value="1"/>
</dbReference>
<evidence type="ECO:0000256" key="8">
    <source>
        <dbReference type="ARBA" id="ARBA00022737"/>
    </source>
</evidence>
<dbReference type="Gene3D" id="1.10.20.10">
    <property type="entry name" value="Histone, subunit A"/>
    <property type="match status" value="1"/>
</dbReference>
<evidence type="ECO:0000313" key="29">
    <source>
        <dbReference type="EMBL" id="RXN19077.1"/>
    </source>
</evidence>
<keyword evidence="10 25" id="KW-1133">Transmembrane helix</keyword>
<keyword evidence="5 25" id="KW-0813">Transport</keyword>
<evidence type="ECO:0000256" key="26">
    <source>
        <dbReference type="SAM" id="MobiDB-lite"/>
    </source>
</evidence>
<comment type="subcellular location">
    <subcellularLocation>
        <location evidence="2">Cell membrane</location>
        <topology evidence="2">Multi-pass membrane protein</topology>
    </subcellularLocation>
    <subcellularLocation>
        <location evidence="25">Membrane</location>
        <topology evidence="25">Multi-pass membrane protein</topology>
    </subcellularLocation>
    <subcellularLocation>
        <location evidence="1">Nucleus</location>
    </subcellularLocation>
</comment>
<comment type="catalytic activity">
    <reaction evidence="20">
        <text>Mn(2+)(in) = Mn(2+)(out)</text>
        <dbReference type="Rhea" id="RHEA:28699"/>
        <dbReference type="ChEBI" id="CHEBI:29035"/>
    </reaction>
</comment>
<comment type="catalytic activity">
    <reaction evidence="19">
        <text>Mg(2+)(in) = Mg(2+)(out)</text>
        <dbReference type="Rhea" id="RHEA:29827"/>
        <dbReference type="ChEBI" id="CHEBI:18420"/>
    </reaction>
</comment>
<feature type="region of interest" description="Disordered" evidence="26">
    <location>
        <begin position="1310"/>
        <end position="1333"/>
    </location>
</feature>
<evidence type="ECO:0000256" key="11">
    <source>
        <dbReference type="ARBA" id="ARBA00023015"/>
    </source>
</evidence>
<feature type="transmembrane region" description="Helical" evidence="25">
    <location>
        <begin position="302"/>
        <end position="322"/>
    </location>
</feature>
<evidence type="ECO:0000256" key="9">
    <source>
        <dbReference type="ARBA" id="ARBA00022842"/>
    </source>
</evidence>
<feature type="compositionally biased region" description="Acidic residues" evidence="26">
    <location>
        <begin position="1742"/>
        <end position="1752"/>
    </location>
</feature>
<gene>
    <name evidence="29" type="ORF">ROHU_007476</name>
</gene>
<dbReference type="GO" id="GO:0008324">
    <property type="term" value="F:monoatomic cation transmembrane transporter activity"/>
    <property type="evidence" value="ECO:0007669"/>
    <property type="project" value="UniProtKB-UniRule"/>
</dbReference>
<keyword evidence="6" id="KW-1003">Cell membrane</keyword>
<dbReference type="GO" id="GO:0005886">
    <property type="term" value="C:plasma membrane"/>
    <property type="evidence" value="ECO:0007669"/>
    <property type="project" value="UniProtKB-SubCell"/>
</dbReference>
<evidence type="ECO:0000256" key="3">
    <source>
        <dbReference type="ARBA" id="ARBA00009053"/>
    </source>
</evidence>
<dbReference type="PANTHER" id="PTHR16228">
    <property type="entry name" value="DIVALENT CATION TRANSPORTER SOLUTE CARRIER FAMILY 41"/>
    <property type="match status" value="1"/>
</dbReference>
<evidence type="ECO:0000256" key="14">
    <source>
        <dbReference type="ARBA" id="ARBA00023136"/>
    </source>
</evidence>
<feature type="transmembrane region" description="Helical" evidence="25">
    <location>
        <begin position="199"/>
        <end position="226"/>
    </location>
</feature>
<evidence type="ECO:0000259" key="28">
    <source>
        <dbReference type="Pfam" id="PF01769"/>
    </source>
</evidence>
<reference evidence="29 30" key="1">
    <citation type="submission" date="2018-03" db="EMBL/GenBank/DDBJ databases">
        <title>Draft genome sequence of Rohu Carp (Labeo rohita).</title>
        <authorList>
            <person name="Das P."/>
            <person name="Kushwaha B."/>
            <person name="Joshi C.G."/>
            <person name="Kumar D."/>
            <person name="Nagpure N.S."/>
            <person name="Sahoo L."/>
            <person name="Das S.P."/>
            <person name="Bit A."/>
            <person name="Patnaik S."/>
            <person name="Meher P.K."/>
            <person name="Jayasankar P."/>
            <person name="Koringa P.G."/>
            <person name="Patel N.V."/>
            <person name="Hinsu A.T."/>
            <person name="Kumar R."/>
            <person name="Pandey M."/>
            <person name="Agarwal S."/>
            <person name="Srivastava S."/>
            <person name="Singh M."/>
            <person name="Iquebal M.A."/>
            <person name="Jaiswal S."/>
            <person name="Angadi U.B."/>
            <person name="Kumar N."/>
            <person name="Raza M."/>
            <person name="Shah T.M."/>
            <person name="Rai A."/>
            <person name="Jena J.K."/>
        </authorList>
    </citation>
    <scope>NUCLEOTIDE SEQUENCE [LARGE SCALE GENOMIC DNA]</scope>
    <source>
        <strain evidence="29">DASCIFA01</strain>
        <tissue evidence="29">Testis</tissue>
    </source>
</reference>
<comment type="catalytic activity">
    <reaction evidence="23">
        <text>Ni(2+)(in) = Ni(2+)(out)</text>
        <dbReference type="Rhea" id="RHEA:29831"/>
        <dbReference type="ChEBI" id="CHEBI:49786"/>
    </reaction>
</comment>
<feature type="region of interest" description="Disordered" evidence="26">
    <location>
        <begin position="1497"/>
        <end position="1543"/>
    </location>
</feature>
<evidence type="ECO:0000256" key="18">
    <source>
        <dbReference type="ARBA" id="ARBA00025263"/>
    </source>
</evidence>
<evidence type="ECO:0000259" key="27">
    <source>
        <dbReference type="Pfam" id="PF00808"/>
    </source>
</evidence>
<keyword evidence="12 25" id="KW-0406">Ion transport</keyword>
<protein>
    <recommendedName>
        <fullName evidence="25">Solute carrier family 41 member</fullName>
    </recommendedName>
</protein>
<dbReference type="GO" id="GO:0030001">
    <property type="term" value="P:metal ion transport"/>
    <property type="evidence" value="ECO:0007669"/>
    <property type="project" value="UniProtKB-UniRule"/>
</dbReference>
<comment type="function">
    <text evidence="25">Acts as a magnesium transporter.</text>
</comment>
<feature type="compositionally biased region" description="Polar residues" evidence="26">
    <location>
        <begin position="1713"/>
        <end position="1722"/>
    </location>
</feature>
<name>A0A498MQ04_LABRO</name>
<dbReference type="InterPro" id="IPR006667">
    <property type="entry name" value="SLC41_membr_dom"/>
</dbReference>
<comment type="function">
    <text evidence="24">Acts as a plasma-membrane magnesium transporter. Can also mediate the transport of other divalent metal cations in an order of Ba(2+) &gt; Ni(2+) &gt; Co(2+) &gt; Fe(2+) &gt; Mn(2+).</text>
</comment>
<comment type="similarity">
    <text evidence="4 25">Belongs to the SLC41A transporter family.</text>
</comment>
<dbReference type="InterPro" id="IPR045349">
    <property type="entry name" value="SLC41A1-3"/>
</dbReference>
<evidence type="ECO:0000256" key="20">
    <source>
        <dbReference type="ARBA" id="ARBA00036173"/>
    </source>
</evidence>
<evidence type="ECO:0000256" key="13">
    <source>
        <dbReference type="ARBA" id="ARBA00023125"/>
    </source>
</evidence>
<dbReference type="PRINTS" id="PR00615">
    <property type="entry name" value="CCAATSUBUNTA"/>
</dbReference>
<evidence type="ECO:0000256" key="5">
    <source>
        <dbReference type="ARBA" id="ARBA00022448"/>
    </source>
</evidence>
<feature type="region of interest" description="Disordered" evidence="26">
    <location>
        <begin position="1204"/>
        <end position="1251"/>
    </location>
</feature>
<dbReference type="Pfam" id="PF00808">
    <property type="entry name" value="CBFD_NFYB_HMF"/>
    <property type="match status" value="1"/>
</dbReference>
<evidence type="ECO:0000256" key="24">
    <source>
        <dbReference type="ARBA" id="ARBA00046252"/>
    </source>
</evidence>
<evidence type="ECO:0000256" key="23">
    <source>
        <dbReference type="ARBA" id="ARBA00036293"/>
    </source>
</evidence>
<evidence type="ECO:0000256" key="22">
    <source>
        <dbReference type="ARBA" id="ARBA00036245"/>
    </source>
</evidence>
<dbReference type="GO" id="GO:0043565">
    <property type="term" value="F:sequence-specific DNA binding"/>
    <property type="evidence" value="ECO:0007669"/>
    <property type="project" value="InterPro"/>
</dbReference>
<comment type="caution">
    <text evidence="25">Lacks conserved residue(s) required for the propagation of feature annotation.</text>
</comment>
<dbReference type="Gene3D" id="1.10.357.20">
    <property type="entry name" value="SLC41 divalent cation transporters, integral membrane domain"/>
    <property type="match status" value="1"/>
</dbReference>
<dbReference type="GO" id="GO:0022890">
    <property type="term" value="F:inorganic cation transmembrane transporter activity"/>
    <property type="evidence" value="ECO:0007669"/>
    <property type="project" value="UniProtKB-UniRule"/>
</dbReference>
<keyword evidence="8" id="KW-0677">Repeat</keyword>
<keyword evidence="30" id="KW-1185">Reference proteome</keyword>
<dbReference type="InterPro" id="IPR003956">
    <property type="entry name" value="Transcrpt_fac_NFYB/HAP3_CS"/>
</dbReference>
<feature type="region of interest" description="Disordered" evidence="26">
    <location>
        <begin position="1114"/>
        <end position="1148"/>
    </location>
</feature>
<feature type="region of interest" description="Disordered" evidence="26">
    <location>
        <begin position="605"/>
        <end position="642"/>
    </location>
</feature>
<evidence type="ECO:0000256" key="2">
    <source>
        <dbReference type="ARBA" id="ARBA00004651"/>
    </source>
</evidence>
<keyword evidence="16" id="KW-0804">Transcription</keyword>
<feature type="compositionally biased region" description="Basic and acidic residues" evidence="26">
    <location>
        <begin position="1878"/>
        <end position="1891"/>
    </location>
</feature>
<keyword evidence="11" id="KW-0805">Transcription regulation</keyword>
<feature type="transmembrane region" description="Helical" evidence="25">
    <location>
        <begin position="238"/>
        <end position="259"/>
    </location>
</feature>
<evidence type="ECO:0000256" key="12">
    <source>
        <dbReference type="ARBA" id="ARBA00023065"/>
    </source>
</evidence>
<dbReference type="SUPFAM" id="SSF161093">
    <property type="entry name" value="MgtE membrane domain-like"/>
    <property type="match status" value="1"/>
</dbReference>